<dbReference type="GO" id="GO:0005524">
    <property type="term" value="F:ATP binding"/>
    <property type="evidence" value="ECO:0007669"/>
    <property type="project" value="UniProtKB-KW"/>
</dbReference>
<evidence type="ECO:0000256" key="4">
    <source>
        <dbReference type="SAM" id="MobiDB-lite"/>
    </source>
</evidence>
<reference evidence="6" key="1">
    <citation type="submission" date="2021-06" db="EMBL/GenBank/DDBJ databases">
        <title>Genome sequence of Cutibacterium modestum strain KB17-24694.</title>
        <authorList>
            <person name="Dekio I."/>
            <person name="Asahina A."/>
            <person name="Nishida M."/>
        </authorList>
    </citation>
    <scope>NUCLEOTIDE SEQUENCE</scope>
    <source>
        <strain evidence="6">KB17-24694</strain>
    </source>
</reference>
<feature type="domain" description="ABC transporter" evidence="5">
    <location>
        <begin position="53"/>
        <end position="281"/>
    </location>
</feature>
<feature type="compositionally biased region" description="Polar residues" evidence="4">
    <location>
        <begin position="10"/>
        <end position="30"/>
    </location>
</feature>
<protein>
    <submittedName>
        <fullName evidence="6">ABC transporter ATP-binding protein</fullName>
    </submittedName>
</protein>
<gene>
    <name evidence="6" type="ORF">KB1_00550</name>
</gene>
<dbReference type="Proteomes" id="UP000825072">
    <property type="component" value="Chromosome 1"/>
</dbReference>
<proteinExistence type="predicted"/>
<accession>A0AAD1NUH6</accession>
<evidence type="ECO:0000256" key="1">
    <source>
        <dbReference type="ARBA" id="ARBA00022448"/>
    </source>
</evidence>
<dbReference type="AlphaFoldDB" id="A0AAD1NUH6"/>
<dbReference type="FunFam" id="3.40.50.300:FF:000032">
    <property type="entry name" value="Export ABC transporter ATP-binding protein"/>
    <property type="match status" value="1"/>
</dbReference>
<dbReference type="InterPro" id="IPR015854">
    <property type="entry name" value="ABC_transpr_LolD-like"/>
</dbReference>
<organism evidence="6 7">
    <name type="scientific">Cutibacterium modestum</name>
    <dbReference type="NCBI Taxonomy" id="2559073"/>
    <lineage>
        <taxon>Bacteria</taxon>
        <taxon>Bacillati</taxon>
        <taxon>Actinomycetota</taxon>
        <taxon>Actinomycetes</taxon>
        <taxon>Propionibacteriales</taxon>
        <taxon>Propionibacteriaceae</taxon>
        <taxon>Cutibacterium</taxon>
    </lineage>
</organism>
<evidence type="ECO:0000259" key="5">
    <source>
        <dbReference type="PROSITE" id="PS50893"/>
    </source>
</evidence>
<dbReference type="InterPro" id="IPR027417">
    <property type="entry name" value="P-loop_NTPase"/>
</dbReference>
<dbReference type="PANTHER" id="PTHR24220">
    <property type="entry name" value="IMPORT ATP-BINDING PROTEIN"/>
    <property type="match status" value="1"/>
</dbReference>
<evidence type="ECO:0000313" key="6">
    <source>
        <dbReference type="EMBL" id="BCY24065.1"/>
    </source>
</evidence>
<feature type="region of interest" description="Disordered" evidence="4">
    <location>
        <begin position="1"/>
        <end position="43"/>
    </location>
</feature>
<dbReference type="SMART" id="SM00382">
    <property type="entry name" value="AAA"/>
    <property type="match status" value="1"/>
</dbReference>
<dbReference type="Gene3D" id="3.40.50.300">
    <property type="entry name" value="P-loop containing nucleotide triphosphate hydrolases"/>
    <property type="match status" value="1"/>
</dbReference>
<name>A0AAD1NUH6_9ACTN</name>
<dbReference type="GO" id="GO:0016887">
    <property type="term" value="F:ATP hydrolysis activity"/>
    <property type="evidence" value="ECO:0007669"/>
    <property type="project" value="InterPro"/>
</dbReference>
<dbReference type="PANTHER" id="PTHR24220:SF685">
    <property type="entry name" value="ABC TRANSPORTER RELATED"/>
    <property type="match status" value="1"/>
</dbReference>
<dbReference type="Pfam" id="PF00005">
    <property type="entry name" value="ABC_tran"/>
    <property type="match status" value="1"/>
</dbReference>
<dbReference type="InterPro" id="IPR017911">
    <property type="entry name" value="MacB-like_ATP-bd"/>
</dbReference>
<dbReference type="GO" id="GO:0098796">
    <property type="term" value="C:membrane protein complex"/>
    <property type="evidence" value="ECO:0007669"/>
    <property type="project" value="UniProtKB-ARBA"/>
</dbReference>
<dbReference type="SUPFAM" id="SSF52540">
    <property type="entry name" value="P-loop containing nucleoside triphosphate hydrolases"/>
    <property type="match status" value="1"/>
</dbReference>
<evidence type="ECO:0000256" key="3">
    <source>
        <dbReference type="ARBA" id="ARBA00022840"/>
    </source>
</evidence>
<dbReference type="GO" id="GO:0005886">
    <property type="term" value="C:plasma membrane"/>
    <property type="evidence" value="ECO:0007669"/>
    <property type="project" value="TreeGrafter"/>
</dbReference>
<dbReference type="GO" id="GO:0022857">
    <property type="term" value="F:transmembrane transporter activity"/>
    <property type="evidence" value="ECO:0007669"/>
    <property type="project" value="TreeGrafter"/>
</dbReference>
<dbReference type="PROSITE" id="PS50893">
    <property type="entry name" value="ABC_TRANSPORTER_2"/>
    <property type="match status" value="1"/>
</dbReference>
<dbReference type="CDD" id="cd03255">
    <property type="entry name" value="ABC_MJ0796_LolCDE_FtsE"/>
    <property type="match status" value="1"/>
</dbReference>
<dbReference type="InterPro" id="IPR003439">
    <property type="entry name" value="ABC_transporter-like_ATP-bd"/>
</dbReference>
<dbReference type="InterPro" id="IPR003593">
    <property type="entry name" value="AAA+_ATPase"/>
</dbReference>
<keyword evidence="2" id="KW-0547">Nucleotide-binding</keyword>
<evidence type="ECO:0000313" key="7">
    <source>
        <dbReference type="Proteomes" id="UP000825072"/>
    </source>
</evidence>
<evidence type="ECO:0000256" key="2">
    <source>
        <dbReference type="ARBA" id="ARBA00022741"/>
    </source>
</evidence>
<keyword evidence="3 6" id="KW-0067">ATP-binding</keyword>
<keyword evidence="1" id="KW-0813">Transport</keyword>
<sequence>MSAHQPSHAAESSSAQPANIQPTGVSTAASTRPGGLTPGLLNTPIETDAAAGMQLTKIFGEGETRVTALDSIDVRFTHGTFTAIMGPSGSGKSTLMHCLAGLDRMTSGRVFLAGKEISNLPDAKLTTLRRDNVGFIFQSFNLLPMLTAEENILLPLDLAGRKPDKALWDQLITGLDIGDRLKHRPSELSGGQQQRVACARAMITKPHVVFADEPTGALDSKSGANLLGYLRHCVDDLGQTIIMVTHDAKAASYADRALMLLDGRIVDDINSPTAESVSEAMAGLEG</sequence>
<dbReference type="EMBL" id="AP024747">
    <property type="protein sequence ID" value="BCY24065.1"/>
    <property type="molecule type" value="Genomic_DNA"/>
</dbReference>